<reference evidence="2 3" key="3">
    <citation type="journal article" date="2004" name="Nature">
        <title>Finishing the euchromatic sequence of the human genome.</title>
        <authorList>
            <consortium name="International Human Genome Sequencing Consortium"/>
        </authorList>
    </citation>
    <scope>NUCLEOTIDE SEQUENCE [LARGE SCALE GENOMIC DNA]</scope>
</reference>
<accession>A0AAQ5BHL1</accession>
<dbReference type="PANTHER" id="PTHR31918">
    <property type="entry name" value="TRANSMEMBRANE PROTEIN 181"/>
    <property type="match status" value="1"/>
</dbReference>
<dbReference type="AlphaFoldDB" id="A0AAQ5BHL1"/>
<dbReference type="GO" id="GO:0015643">
    <property type="term" value="F:toxic substance binding"/>
    <property type="evidence" value="ECO:0007669"/>
    <property type="project" value="InterPro"/>
</dbReference>
<reference evidence="2 3" key="2">
    <citation type="journal article" date="2003" name="Nature">
        <title>The DNA sequence and analysis of human chromosome 6.</title>
        <authorList>
            <person name="Mungall A.J."/>
            <person name="Palmer S.A."/>
            <person name="Sims S.K."/>
            <person name="Edwards C.A."/>
            <person name="Ashurst J.L."/>
            <person name="Wilming L."/>
            <person name="Jones M.C."/>
            <person name="Horton R."/>
            <person name="Hunt S.E."/>
            <person name="Scott C.E."/>
            <person name="Gilbert J.G."/>
            <person name="Clamp M.E."/>
            <person name="Bethel G."/>
            <person name="Milne S."/>
            <person name="Ainscough R."/>
            <person name="Almeida J.P."/>
            <person name="Ambrose K.D."/>
            <person name="Andrews T.D."/>
            <person name="Ashwell R.I."/>
            <person name="Babbage A.K."/>
            <person name="Bagguley C.L."/>
            <person name="Bailey J."/>
            <person name="Banerjee R."/>
            <person name="Barker D.J."/>
            <person name="Barlow K.F."/>
            <person name="Bates K."/>
            <person name="Beare D.M."/>
            <person name="Beasley H."/>
            <person name="Beasley O."/>
            <person name="Bird C.P."/>
            <person name="Blakey S."/>
            <person name="Bray-Allen S."/>
            <person name="Brook J."/>
            <person name="Brown A.J."/>
            <person name="Brown J.Y."/>
            <person name="Burford D.C."/>
            <person name="Burrill W."/>
            <person name="Burton J."/>
            <person name="Carder C."/>
            <person name="Carter N.P."/>
            <person name="Chapman J.C."/>
            <person name="Clark S.Y."/>
            <person name="Clark G."/>
            <person name="Clee C.M."/>
            <person name="Clegg S."/>
            <person name="Cobley V."/>
            <person name="Collier R.E."/>
            <person name="Collins J.E."/>
            <person name="Colman L.K."/>
            <person name="Corby N.R."/>
            <person name="Coville G.J."/>
            <person name="Culley K.M."/>
            <person name="Dhami P."/>
            <person name="Davies J."/>
            <person name="Dunn M."/>
            <person name="Earthrowl M.E."/>
            <person name="Ellington A.E."/>
            <person name="Evans K.A."/>
            <person name="Faulkner L."/>
            <person name="Francis M.D."/>
            <person name="Frankish A."/>
            <person name="Frankland J."/>
            <person name="French L."/>
            <person name="Garner P."/>
            <person name="Garnett J."/>
            <person name="Ghori M.J."/>
            <person name="Gilby L.M."/>
            <person name="Gillson C.J."/>
            <person name="Glithero R.J."/>
            <person name="Grafham D.V."/>
            <person name="Grant M."/>
            <person name="Gribble S."/>
            <person name="Griffiths C."/>
            <person name="Griffiths M."/>
            <person name="Hall R."/>
            <person name="Halls K.S."/>
            <person name="Hammond S."/>
            <person name="Harley J.L."/>
            <person name="Hart E.A."/>
            <person name="Heath P.D."/>
            <person name="Heathcott R."/>
            <person name="Holmes S.J."/>
            <person name="Howden P.J."/>
            <person name="Howe K.L."/>
            <person name="Howell G.R."/>
            <person name="Huckle E."/>
            <person name="Humphray S.J."/>
            <person name="Humphries M.D."/>
            <person name="Hunt A.R."/>
            <person name="Johnson C.M."/>
            <person name="Joy A.A."/>
            <person name="Kay M."/>
            <person name="Keenan S.J."/>
            <person name="Kimberley A.M."/>
            <person name="King A."/>
            <person name="Laird G.K."/>
            <person name="Langford C."/>
            <person name="Lawlor S."/>
            <person name="Leongamornlert D.A."/>
            <person name="Leversha M."/>
            <person name="Lloyd C.R."/>
            <person name="Lloyd D.M."/>
            <person name="Loveland J.E."/>
            <person name="Lovell J."/>
            <person name="Martin S."/>
            <person name="Mashreghi-Mohammadi M."/>
            <person name="Maslen G.L."/>
            <person name="Matthews L."/>
            <person name="McCann O.T."/>
            <person name="McLaren S.J."/>
            <person name="McLay K."/>
            <person name="McMurray A."/>
            <person name="Moore M.J."/>
            <person name="Mullikin J.C."/>
            <person name="Niblett D."/>
            <person name="Nickerson T."/>
            <person name="Novik K.L."/>
            <person name="Oliver K."/>
            <person name="Overton-Larty E.K."/>
            <person name="Parker A."/>
            <person name="Patel R."/>
            <person name="Pearce A.V."/>
            <person name="Peck A.I."/>
            <person name="Phillimore B."/>
            <person name="Phillips S."/>
            <person name="Plumb R.W."/>
            <person name="Porter K.M."/>
            <person name="Ramsey Y."/>
            <person name="Ranby S.A."/>
            <person name="Rice C.M."/>
            <person name="Ross M.T."/>
            <person name="Searle S.M."/>
            <person name="Sehra H.K."/>
            <person name="Sheridan E."/>
            <person name="Skuce C.D."/>
            <person name="Smith S."/>
            <person name="Smith M."/>
            <person name="Spraggon L."/>
            <person name="Squares S.L."/>
            <person name="Steward C.A."/>
            <person name="Sycamore N."/>
            <person name="Tamlyn-Hall G."/>
            <person name="Tester J."/>
            <person name="Theaker A.J."/>
            <person name="Thomas D.W."/>
            <person name="Thorpe A."/>
            <person name="Tracey A."/>
            <person name="Tromans A."/>
            <person name="Tubby B."/>
            <person name="Wall M."/>
            <person name="Wallis J.M."/>
            <person name="West A.P."/>
            <person name="White S.S."/>
            <person name="Whitehead S.L."/>
            <person name="Whittaker H."/>
            <person name="Wild A."/>
            <person name="Willey D.J."/>
            <person name="Wilmer T.E."/>
            <person name="Wood J.M."/>
            <person name="Wray P.W."/>
            <person name="Wyatt J.C."/>
            <person name="Young L."/>
            <person name="Younger R.M."/>
            <person name="Bentley D.R."/>
            <person name="Coulson A."/>
            <person name="Durbin R."/>
            <person name="Hubbard T."/>
            <person name="Sulston J.E."/>
            <person name="Dunham I."/>
            <person name="Rogers J."/>
            <person name="Beck S."/>
        </authorList>
    </citation>
    <scope>NUCLEOTIDE SEQUENCE [LARGE SCALE GENOMIC DNA]</scope>
</reference>
<proteinExistence type="evidence at protein level"/>
<reference evidence="2" key="4">
    <citation type="submission" date="2025-08" db="UniProtKB">
        <authorList>
            <consortium name="Ensembl"/>
        </authorList>
    </citation>
    <scope>IDENTIFICATION</scope>
</reference>
<keyword evidence="3" id="KW-1185">Reference proteome</keyword>
<dbReference type="EMBL" id="AL591025">
    <property type="status" value="NOT_ANNOTATED_CDS"/>
    <property type="molecule type" value="Genomic_DNA"/>
</dbReference>
<dbReference type="OpenTargets" id="ENSG00000146433"/>
<dbReference type="InterPro" id="IPR040416">
    <property type="entry name" value="TMEM181"/>
</dbReference>
<keyword evidence="4" id="KW-1267">Proteomics identification</keyword>
<feature type="transmembrane region" description="Helical" evidence="1">
    <location>
        <begin position="12"/>
        <end position="30"/>
    </location>
</feature>
<reference evidence="2 3" key="1">
    <citation type="journal article" date="2001" name="Nature">
        <title>Initial sequencing and analysis of the human genome.</title>
        <authorList>
            <consortium name="International Human Genome Sequencing Consortium"/>
            <person name="Lander E.S."/>
            <person name="Linton L.M."/>
            <person name="Birren B."/>
            <person name="Nusbaum C."/>
            <person name="Zody M.C."/>
            <person name="Baldwin J."/>
            <person name="Devon K."/>
            <person name="Dewar K."/>
            <person name="Doyle M."/>
            <person name="FitzHugh W."/>
            <person name="Funke R."/>
            <person name="Gage D."/>
            <person name="Harris K."/>
            <person name="Heaford A."/>
            <person name="Howland J."/>
            <person name="Kann L."/>
            <person name="Lehoczky J."/>
            <person name="LeVine R."/>
            <person name="McEwan P."/>
            <person name="McKernan K."/>
            <person name="Meldrim J."/>
            <person name="Mesirov J.P."/>
            <person name="Miranda C."/>
            <person name="Morris W."/>
            <person name="Naylor J."/>
            <person name="Raymond C."/>
            <person name="Rosetti M."/>
            <person name="Santos R."/>
            <person name="Sheridan A."/>
            <person name="Sougnez C."/>
            <person name="Stange-Thomann N."/>
            <person name="Stojanovic N."/>
            <person name="Subramanian A."/>
            <person name="Wyman D."/>
            <person name="Rogers J."/>
            <person name="Sulston J."/>
            <person name="Ainscough R."/>
            <person name="Beck S."/>
            <person name="Bentley D."/>
            <person name="Burton J."/>
            <person name="Clee C."/>
            <person name="Carter N."/>
            <person name="Coulson A."/>
            <person name="Deadman R."/>
            <person name="Deloukas P."/>
            <person name="Dunham A."/>
            <person name="Dunham I."/>
            <person name="Durbin R."/>
            <person name="French L."/>
            <person name="Grafham D."/>
            <person name="Gregory S."/>
            <person name="Hubbard T."/>
            <person name="Humphray S."/>
            <person name="Hunt A."/>
            <person name="Jones M."/>
            <person name="Lloyd C."/>
            <person name="McMurray A."/>
            <person name="Matthews L."/>
            <person name="Mercer S."/>
            <person name="Milne S."/>
            <person name="Mullikin J.C."/>
            <person name="Mungall A."/>
            <person name="Plumb R."/>
            <person name="Ross M."/>
            <person name="Shownkeen R."/>
            <person name="Sims S."/>
            <person name="Waterston R.H."/>
            <person name="Wilson R.K."/>
            <person name="Hillier L.W."/>
            <person name="McPherson J.D."/>
            <person name="Marra M.A."/>
            <person name="Mardis E.R."/>
            <person name="Fulton L.A."/>
            <person name="Chinwalla A.T."/>
            <person name="Pepin K.H."/>
            <person name="Gish W.R."/>
            <person name="Chissoe S.L."/>
            <person name="Wendl M.C."/>
            <person name="Delehaunty K.D."/>
            <person name="Miner T.L."/>
            <person name="Delehaunty A."/>
            <person name="Kramer J.B."/>
            <person name="Cook L.L."/>
            <person name="Fulton R.S."/>
            <person name="Johnson D.L."/>
            <person name="Minx P.J."/>
            <person name="Clifton S.W."/>
            <person name="Hawkins T."/>
            <person name="Branscomb E."/>
            <person name="Predki P."/>
            <person name="Richardson P."/>
            <person name="Wenning S."/>
            <person name="Slezak T."/>
            <person name="Doggett N."/>
            <person name="Cheng J.F."/>
            <person name="Olsen A."/>
            <person name="Lucas S."/>
            <person name="Elkin C."/>
            <person name="Uberbacher E."/>
            <person name="Frazier M."/>
            <person name="Gibbs R.A."/>
            <person name="Muzny D.M."/>
            <person name="Scherer S.E."/>
            <person name="Bouck J.B."/>
            <person name="Sodergren E.J."/>
            <person name="Worley K.C."/>
            <person name="Rives C.M."/>
            <person name="Gorrell J.H."/>
            <person name="Metzker M.L."/>
            <person name="Naylor S.L."/>
            <person name="Kucherlapati R.S."/>
            <person name="Nelson D.L."/>
            <person name="Weinstock G.M."/>
            <person name="Sakaki Y."/>
            <person name="Fujiyama A."/>
            <person name="Hattori M."/>
            <person name="Yada T."/>
            <person name="Toyoda A."/>
            <person name="Itoh T."/>
            <person name="Kawagoe C."/>
            <person name="Watanabe H."/>
            <person name="Totoki Y."/>
            <person name="Taylor T."/>
            <person name="Weissenbach J."/>
            <person name="Heilig R."/>
            <person name="Saurin W."/>
            <person name="Artiguenave F."/>
            <person name="Brottier P."/>
            <person name="Bruls T."/>
            <person name="Pelletier E."/>
            <person name="Robert C."/>
            <person name="Wincker P."/>
            <person name="Smith D.R."/>
            <person name="Doucette-Stamm L."/>
            <person name="Rubenfield M."/>
            <person name="Weinstock K."/>
            <person name="Lee H.M."/>
            <person name="Dubois J."/>
            <person name="Rosenthal A."/>
            <person name="Platzer M."/>
            <person name="Nyakatura G."/>
            <person name="Taudien S."/>
            <person name="Rump A."/>
            <person name="Yang H."/>
            <person name="Yu J."/>
            <person name="Wang J."/>
            <person name="Huang G."/>
            <person name="Gu J."/>
            <person name="Hood L."/>
            <person name="Rowen L."/>
            <person name="Madan A."/>
            <person name="Qin S."/>
            <person name="Davis R.W."/>
            <person name="Federspiel N.A."/>
            <person name="Abola A.P."/>
            <person name="Proctor M.J."/>
            <person name="Myers R.M."/>
            <person name="Schmutz J."/>
            <person name="Dickson M."/>
            <person name="Grimwood J."/>
            <person name="Cox D.R."/>
            <person name="Olson M.V."/>
            <person name="Kaul R."/>
            <person name="Raymond C."/>
            <person name="Shimizu N."/>
            <person name="Kawasaki K."/>
            <person name="Minoshima S."/>
            <person name="Evans G.A."/>
            <person name="Athanasiou M."/>
            <person name="Schultz R."/>
            <person name="Roe B.A."/>
            <person name="Chen F."/>
            <person name="Pan H."/>
            <person name="Ramser J."/>
            <person name="Lehrach H."/>
            <person name="Reinhardt R."/>
            <person name="McCombie W.R."/>
            <person name="de la Bastide M."/>
            <person name="Dedhia N."/>
            <person name="Blocker H."/>
            <person name="Hornischer K."/>
            <person name="Nordsiek G."/>
            <person name="Agarwala R."/>
            <person name="Aravind L."/>
            <person name="Bailey J.A."/>
            <person name="Bateman A."/>
            <person name="Batzoglou S."/>
            <person name="Birney E."/>
            <person name="Bork P."/>
            <person name="Brown D.G."/>
            <person name="Burge C.B."/>
            <person name="Cerutti L."/>
            <person name="Chen H.C."/>
            <person name="Church D."/>
            <person name="Clamp M."/>
            <person name="Copley R.R."/>
            <person name="Doerks T."/>
            <person name="Eddy S.R."/>
            <person name="Eichler E.E."/>
            <person name="Furey T.S."/>
            <person name="Galagan J."/>
            <person name="Gilbert J.G."/>
            <person name="Harmon C."/>
            <person name="Hayashizaki Y."/>
            <person name="Haussler D."/>
            <person name="Hermjakob H."/>
            <person name="Hokamp K."/>
            <person name="Jang W."/>
            <person name="Johnson L.S."/>
            <person name="Jones T.A."/>
            <person name="Kasif S."/>
            <person name="Kaspryzk A."/>
            <person name="Kennedy S."/>
            <person name="Kent W.J."/>
            <person name="Kitts P."/>
            <person name="Koonin E.V."/>
            <person name="Korf I."/>
            <person name="Kulp D."/>
            <person name="Lancet D."/>
            <person name="Lowe T.M."/>
            <person name="McLysaght A."/>
            <person name="Mikkelsen T."/>
            <person name="Moran J.V."/>
            <person name="Mulder N."/>
            <person name="Pollara V.J."/>
            <person name="Ponting C.P."/>
            <person name="Schuler G."/>
            <person name="Schultz J."/>
            <person name="Slater G."/>
            <person name="Smit A.F."/>
            <person name="Stupka E."/>
            <person name="Szustakowski J."/>
            <person name="Thierry-Mieg D."/>
            <person name="Thierry-Mieg J."/>
            <person name="Wagner L."/>
            <person name="Wallis J."/>
            <person name="Wheeler R."/>
            <person name="Williams A."/>
            <person name="Wolf Y.I."/>
            <person name="Wolfe K.H."/>
            <person name="Yang S.P."/>
            <person name="Yeh R.F."/>
            <person name="Collins F."/>
            <person name="Guyer M.S."/>
            <person name="Peterson J."/>
            <person name="Felsenfeld A."/>
            <person name="Wetterstrand K.A."/>
            <person name="Patrinos A."/>
            <person name="Morgan M.J."/>
            <person name="de Jong P."/>
            <person name="Catanese J.J."/>
            <person name="Osoegawa K."/>
            <person name="Shizuya H."/>
            <person name="Choi S."/>
            <person name="Chen Y.J."/>
        </authorList>
    </citation>
    <scope>NUCLEOTIDE SEQUENCE [LARGE SCALE GENOMIC DNA]</scope>
</reference>
<evidence type="ECO:0000256" key="1">
    <source>
        <dbReference type="SAM" id="Phobius"/>
    </source>
</evidence>
<evidence type="ECO:0000313" key="3">
    <source>
        <dbReference type="Proteomes" id="UP000005640"/>
    </source>
</evidence>
<dbReference type="Ensembl" id="ENST00000714120.1">
    <property type="protein sequence ID" value="ENSP00000519412.1"/>
    <property type="gene ID" value="ENSG00000146433.12"/>
</dbReference>
<organism evidence="2 3">
    <name type="scientific">Homo sapiens</name>
    <name type="common">Human</name>
    <dbReference type="NCBI Taxonomy" id="9606"/>
    <lineage>
        <taxon>Eukaryota</taxon>
        <taxon>Metazoa</taxon>
        <taxon>Chordata</taxon>
        <taxon>Craniata</taxon>
        <taxon>Vertebrata</taxon>
        <taxon>Euteleostomi</taxon>
        <taxon>Mammalia</taxon>
        <taxon>Eutheria</taxon>
        <taxon>Euarchontoglires</taxon>
        <taxon>Primates</taxon>
        <taxon>Haplorrhini</taxon>
        <taxon>Catarrhini</taxon>
        <taxon>Hominidae</taxon>
        <taxon>Homo</taxon>
    </lineage>
</organism>
<evidence type="ECO:0007829" key="4">
    <source>
        <dbReference type="PeptideAtlas" id="A0AAQ5BHL1"/>
    </source>
</evidence>
<gene>
    <name evidence="2" type="primary">TMEM181</name>
</gene>
<protein>
    <submittedName>
        <fullName evidence="2">Transmembrane protein 181</fullName>
    </submittedName>
</protein>
<keyword evidence="1" id="KW-0472">Membrane</keyword>
<dbReference type="Proteomes" id="UP000005640">
    <property type="component" value="Chromosome 6"/>
</dbReference>
<name>A0AAQ5BHL1_HUMAN</name>
<dbReference type="GeneTree" id="ENSGT00390000007183"/>
<dbReference type="HGNC" id="HGNC:20958">
    <property type="gene designation" value="TMEM181"/>
</dbReference>
<dbReference type="PANTHER" id="PTHR31918:SF1">
    <property type="entry name" value="TRANSMEMBRANE PROTEIN 181"/>
    <property type="match status" value="1"/>
</dbReference>
<reference evidence="2" key="5">
    <citation type="submission" date="2025-09" db="UniProtKB">
        <authorList>
            <consortium name="Ensembl"/>
        </authorList>
    </citation>
    <scope>IDENTIFICATION</scope>
</reference>
<keyword evidence="1" id="KW-0812">Transmembrane</keyword>
<keyword evidence="1" id="KW-1133">Transmembrane helix</keyword>
<sequence>MRLYTLSKRHFVLVFVVFFICFGLTIFVGIRGPKVIQTSAANFSLNNSKKKLLLRQAFP</sequence>
<evidence type="ECO:0000313" key="2">
    <source>
        <dbReference type="Ensembl" id="ENSP00000519412.1"/>
    </source>
</evidence>